<evidence type="ECO:0000313" key="4">
    <source>
        <dbReference type="EMBL" id="MBC8586293.1"/>
    </source>
</evidence>
<dbReference type="RefSeq" id="WP_262396013.1">
    <property type="nucleotide sequence ID" value="NZ_JACRTD010000009.1"/>
</dbReference>
<reference evidence="4" key="1">
    <citation type="submission" date="2020-08" db="EMBL/GenBank/DDBJ databases">
        <title>Genome public.</title>
        <authorList>
            <person name="Liu C."/>
            <person name="Sun Q."/>
        </authorList>
    </citation>
    <scope>NUCLEOTIDE SEQUENCE</scope>
    <source>
        <strain evidence="4">NSJ-64</strain>
    </source>
</reference>
<organism evidence="4 5">
    <name type="scientific">Youxingia wuxianensis</name>
    <dbReference type="NCBI Taxonomy" id="2763678"/>
    <lineage>
        <taxon>Bacteria</taxon>
        <taxon>Bacillati</taxon>
        <taxon>Bacillota</taxon>
        <taxon>Clostridia</taxon>
        <taxon>Eubacteriales</taxon>
        <taxon>Oscillospiraceae</taxon>
        <taxon>Youxingia</taxon>
    </lineage>
</organism>
<dbReference type="Gene3D" id="3.40.50.10580">
    <property type="entry name" value="ATPase, V1 complex, subunit F"/>
    <property type="match status" value="1"/>
</dbReference>
<evidence type="ECO:0000256" key="2">
    <source>
        <dbReference type="ARBA" id="ARBA00022448"/>
    </source>
</evidence>
<evidence type="ECO:0000256" key="1">
    <source>
        <dbReference type="ARBA" id="ARBA00010148"/>
    </source>
</evidence>
<dbReference type="Pfam" id="PF01990">
    <property type="entry name" value="ATP-synt_F"/>
    <property type="match status" value="1"/>
</dbReference>
<gene>
    <name evidence="4" type="ORF">H8705_11950</name>
</gene>
<dbReference type="Proteomes" id="UP000623678">
    <property type="component" value="Unassembled WGS sequence"/>
</dbReference>
<dbReference type="EMBL" id="JACRTD010000009">
    <property type="protein sequence ID" value="MBC8586293.1"/>
    <property type="molecule type" value="Genomic_DNA"/>
</dbReference>
<proteinExistence type="inferred from homology"/>
<dbReference type="SUPFAM" id="SSF159468">
    <property type="entry name" value="AtpF-like"/>
    <property type="match status" value="1"/>
</dbReference>
<dbReference type="AlphaFoldDB" id="A0A926EMN6"/>
<comment type="caution">
    <text evidence="4">The sequence shown here is derived from an EMBL/GenBank/DDBJ whole genome shotgun (WGS) entry which is preliminary data.</text>
</comment>
<evidence type="ECO:0000313" key="5">
    <source>
        <dbReference type="Proteomes" id="UP000623678"/>
    </source>
</evidence>
<dbReference type="GO" id="GO:0046961">
    <property type="term" value="F:proton-transporting ATPase activity, rotational mechanism"/>
    <property type="evidence" value="ECO:0007669"/>
    <property type="project" value="InterPro"/>
</dbReference>
<accession>A0A926EMN6</accession>
<protein>
    <submittedName>
        <fullName evidence="4">V-type ATP synthase subunit F</fullName>
    </submittedName>
</protein>
<sequence>MRFYTLSDNVDTHMGMRLAGIEGEVIHTAQEVSSALERVMKNPQIGIVLMTEKLINTCPQLIYEYKLKQKRPLIVEIPDRHGSGDVSQMIERYVSEAIGIKL</sequence>
<name>A0A926EMN6_9FIRM</name>
<dbReference type="InterPro" id="IPR008218">
    <property type="entry name" value="ATPase_V1-cplx_f_g_su"/>
</dbReference>
<evidence type="ECO:0000256" key="3">
    <source>
        <dbReference type="ARBA" id="ARBA00023065"/>
    </source>
</evidence>
<comment type="similarity">
    <text evidence="1">Belongs to the V-ATPase F subunit family.</text>
</comment>
<keyword evidence="2" id="KW-0813">Transport</keyword>
<dbReference type="InterPro" id="IPR036906">
    <property type="entry name" value="ATPase_V1_fsu_sf"/>
</dbReference>
<keyword evidence="5" id="KW-1185">Reference proteome</keyword>
<keyword evidence="3" id="KW-0406">Ion transport</keyword>